<keyword evidence="2" id="KW-1185">Reference proteome</keyword>
<comment type="caution">
    <text evidence="1">The sequence shown here is derived from an EMBL/GenBank/DDBJ whole genome shotgun (WGS) entry which is preliminary data.</text>
</comment>
<sequence>MWQTFFTTSDHCALNNPVPHCASGSYLKDQAVAASRSGGPAQRIDYKPPTQDANMYIDTVDLDSGRIVQNHSLALIESQSQMFVYPGGFLYPVFTGCLSVGSPDPQQVFASGVKNRPSVNAP</sequence>
<reference evidence="1" key="1">
    <citation type="journal article" date="2023" name="Mol. Phylogenet. Evol.">
        <title>Genome-scale phylogeny and comparative genomics of the fungal order Sordariales.</title>
        <authorList>
            <person name="Hensen N."/>
            <person name="Bonometti L."/>
            <person name="Westerberg I."/>
            <person name="Brannstrom I.O."/>
            <person name="Guillou S."/>
            <person name="Cros-Aarteil S."/>
            <person name="Calhoun S."/>
            <person name="Haridas S."/>
            <person name="Kuo A."/>
            <person name="Mondo S."/>
            <person name="Pangilinan J."/>
            <person name="Riley R."/>
            <person name="LaButti K."/>
            <person name="Andreopoulos B."/>
            <person name="Lipzen A."/>
            <person name="Chen C."/>
            <person name="Yan M."/>
            <person name="Daum C."/>
            <person name="Ng V."/>
            <person name="Clum A."/>
            <person name="Steindorff A."/>
            <person name="Ohm R.A."/>
            <person name="Martin F."/>
            <person name="Silar P."/>
            <person name="Natvig D.O."/>
            <person name="Lalanne C."/>
            <person name="Gautier V."/>
            <person name="Ament-Velasquez S.L."/>
            <person name="Kruys A."/>
            <person name="Hutchinson M.I."/>
            <person name="Powell A.J."/>
            <person name="Barry K."/>
            <person name="Miller A.N."/>
            <person name="Grigoriev I.V."/>
            <person name="Debuchy R."/>
            <person name="Gladieux P."/>
            <person name="Hiltunen Thoren M."/>
            <person name="Johannesson H."/>
        </authorList>
    </citation>
    <scope>NUCLEOTIDE SEQUENCE</scope>
    <source>
        <strain evidence="1">CBS 731.68</strain>
    </source>
</reference>
<dbReference type="EMBL" id="MU853243">
    <property type="protein sequence ID" value="KAK4119922.1"/>
    <property type="molecule type" value="Genomic_DNA"/>
</dbReference>
<dbReference type="Proteomes" id="UP001302602">
    <property type="component" value="Unassembled WGS sequence"/>
</dbReference>
<evidence type="ECO:0000313" key="2">
    <source>
        <dbReference type="Proteomes" id="UP001302602"/>
    </source>
</evidence>
<dbReference type="RefSeq" id="XP_062643695.1">
    <property type="nucleotide sequence ID" value="XM_062793779.1"/>
</dbReference>
<evidence type="ECO:0000313" key="1">
    <source>
        <dbReference type="EMBL" id="KAK4119922.1"/>
    </source>
</evidence>
<dbReference type="GeneID" id="87830548"/>
<organism evidence="1 2">
    <name type="scientific">Parathielavia appendiculata</name>
    <dbReference type="NCBI Taxonomy" id="2587402"/>
    <lineage>
        <taxon>Eukaryota</taxon>
        <taxon>Fungi</taxon>
        <taxon>Dikarya</taxon>
        <taxon>Ascomycota</taxon>
        <taxon>Pezizomycotina</taxon>
        <taxon>Sordariomycetes</taxon>
        <taxon>Sordariomycetidae</taxon>
        <taxon>Sordariales</taxon>
        <taxon>Chaetomiaceae</taxon>
        <taxon>Parathielavia</taxon>
    </lineage>
</organism>
<protein>
    <submittedName>
        <fullName evidence="1">Uncharacterized protein</fullName>
    </submittedName>
</protein>
<reference evidence="1" key="2">
    <citation type="submission" date="2023-05" db="EMBL/GenBank/DDBJ databases">
        <authorList>
            <consortium name="Lawrence Berkeley National Laboratory"/>
            <person name="Steindorff A."/>
            <person name="Hensen N."/>
            <person name="Bonometti L."/>
            <person name="Westerberg I."/>
            <person name="Brannstrom I.O."/>
            <person name="Guillou S."/>
            <person name="Cros-Aarteil S."/>
            <person name="Calhoun S."/>
            <person name="Haridas S."/>
            <person name="Kuo A."/>
            <person name="Mondo S."/>
            <person name="Pangilinan J."/>
            <person name="Riley R."/>
            <person name="Labutti K."/>
            <person name="Andreopoulos B."/>
            <person name="Lipzen A."/>
            <person name="Chen C."/>
            <person name="Yanf M."/>
            <person name="Daum C."/>
            <person name="Ng V."/>
            <person name="Clum A."/>
            <person name="Ohm R."/>
            <person name="Martin F."/>
            <person name="Silar P."/>
            <person name="Natvig D."/>
            <person name="Lalanne C."/>
            <person name="Gautier V."/>
            <person name="Ament-Velasquez S.L."/>
            <person name="Kruys A."/>
            <person name="Hutchinson M.I."/>
            <person name="Powell A.J."/>
            <person name="Barry K."/>
            <person name="Miller A.N."/>
            <person name="Grigoriev I.V."/>
            <person name="Debuchy R."/>
            <person name="Gladieux P."/>
            <person name="Thoren M.H."/>
            <person name="Johannesson H."/>
        </authorList>
    </citation>
    <scope>NUCLEOTIDE SEQUENCE</scope>
    <source>
        <strain evidence="1">CBS 731.68</strain>
    </source>
</reference>
<name>A0AAN6TSK9_9PEZI</name>
<accession>A0AAN6TSK9</accession>
<dbReference type="AlphaFoldDB" id="A0AAN6TSK9"/>
<gene>
    <name evidence="1" type="ORF">N657DRAFT_649707</name>
</gene>
<proteinExistence type="predicted"/>